<dbReference type="Pfam" id="PF01592">
    <property type="entry name" value="NifU_N"/>
    <property type="match status" value="1"/>
</dbReference>
<accession>A0A0D5ZJ83</accession>
<proteinExistence type="predicted"/>
<dbReference type="GO" id="GO:0016226">
    <property type="term" value="P:iron-sulfur cluster assembly"/>
    <property type="evidence" value="ECO:0007669"/>
    <property type="project" value="InterPro"/>
</dbReference>
<evidence type="ECO:0000313" key="3">
    <source>
        <dbReference type="Proteomes" id="UP000032722"/>
    </source>
</evidence>
<dbReference type="AlphaFoldDB" id="A0A0D5ZJ83"/>
<protein>
    <recommendedName>
        <fullName evidence="1">NIF system FeS cluster assembly NifU N-terminal domain-containing protein</fullName>
    </recommendedName>
</protein>
<organism evidence="3">
    <name type="scientific">Mycoplasmopsis gallinacea</name>
    <dbReference type="NCBI Taxonomy" id="29556"/>
    <lineage>
        <taxon>Bacteria</taxon>
        <taxon>Bacillati</taxon>
        <taxon>Mycoplasmatota</taxon>
        <taxon>Mycoplasmoidales</taxon>
        <taxon>Metamycoplasmataceae</taxon>
        <taxon>Mycoplasmopsis</taxon>
    </lineage>
</organism>
<reference evidence="2 3" key="1">
    <citation type="journal article" date="2015" name="Genome Announc.">
        <title>Complete Genome Sequence of Mycoplasma meleagridis, a Possible Emerging Pathogen in Chickens.</title>
        <authorList>
            <person name="Abolnik C."/>
        </authorList>
    </citation>
    <scope>NUCLEOTIDE SEQUENCE [LARGE SCALE GENOMIC DNA]</scope>
    <source>
        <strain evidence="2 3">B2096 8B</strain>
    </source>
</reference>
<dbReference type="SUPFAM" id="SSF82649">
    <property type="entry name" value="SufE/NifU"/>
    <property type="match status" value="1"/>
</dbReference>
<dbReference type="CDD" id="cd06664">
    <property type="entry name" value="IscU_like"/>
    <property type="match status" value="1"/>
</dbReference>
<name>A0A0D5ZJ83_9BACT</name>
<dbReference type="EMBL" id="CP011021">
    <property type="protein sequence ID" value="AKA49787.1"/>
    <property type="molecule type" value="Genomic_DNA"/>
</dbReference>
<dbReference type="HOGENOM" id="CLU_079283_4_1_14"/>
<evidence type="ECO:0000313" key="2">
    <source>
        <dbReference type="EMBL" id="AKA49787.1"/>
    </source>
</evidence>
<dbReference type="PATRIC" id="fig|29556.3.peg.128"/>
<dbReference type="GO" id="GO:0005506">
    <property type="term" value="F:iron ion binding"/>
    <property type="evidence" value="ECO:0007669"/>
    <property type="project" value="InterPro"/>
</dbReference>
<dbReference type="KEGG" id="mgb:VO56_00650"/>
<feature type="domain" description="NIF system FeS cluster assembly NifU N-terminal" evidence="1">
    <location>
        <begin position="24"/>
        <end position="81"/>
    </location>
</feature>
<dbReference type="Proteomes" id="UP000032722">
    <property type="component" value="Chromosome"/>
</dbReference>
<dbReference type="InterPro" id="IPR002871">
    <property type="entry name" value="NIF_FeS_clus_asmbl_NifU_N"/>
</dbReference>
<sequence>MHFNPNDAREIIMSNYKKAKEHKNVFHFVSETCSDDIFLYAKFENDVLVDYDYTAKGCSVFLSATEIFLNLVKNKTRNQIKELYALFDQFINQENLTEEQVKSLGDLWVFFNVKTHLNRVACALLTPKNLEKL</sequence>
<dbReference type="Gene3D" id="3.90.1010.10">
    <property type="match status" value="1"/>
</dbReference>
<dbReference type="GO" id="GO:0051536">
    <property type="term" value="F:iron-sulfur cluster binding"/>
    <property type="evidence" value="ECO:0007669"/>
    <property type="project" value="InterPro"/>
</dbReference>
<gene>
    <name evidence="2" type="ORF">VO56_00650</name>
</gene>
<evidence type="ECO:0000259" key="1">
    <source>
        <dbReference type="Pfam" id="PF01592"/>
    </source>
</evidence>